<dbReference type="EMBL" id="CALNXK010000152">
    <property type="protein sequence ID" value="CAH3169786.1"/>
    <property type="molecule type" value="Genomic_DNA"/>
</dbReference>
<protein>
    <submittedName>
        <fullName evidence="1">Uncharacterized protein</fullName>
    </submittedName>
</protein>
<evidence type="ECO:0000313" key="1">
    <source>
        <dbReference type="EMBL" id="CAH3169786.1"/>
    </source>
</evidence>
<dbReference type="Proteomes" id="UP001159405">
    <property type="component" value="Unassembled WGS sequence"/>
</dbReference>
<proteinExistence type="predicted"/>
<comment type="caution">
    <text evidence="1">The sequence shown here is derived from an EMBL/GenBank/DDBJ whole genome shotgun (WGS) entry which is preliminary data.</text>
</comment>
<sequence length="67" mass="7960">MWDMPAQGIIVKYIDKRLKRNRPDITVVHKDTQEWTIIDIAVPADKDILLTTWDEKVERNQDLDLEI</sequence>
<gene>
    <name evidence="1" type="ORF">PLOB_00010393</name>
</gene>
<keyword evidence="2" id="KW-1185">Reference proteome</keyword>
<evidence type="ECO:0000313" key="2">
    <source>
        <dbReference type="Proteomes" id="UP001159405"/>
    </source>
</evidence>
<organism evidence="1 2">
    <name type="scientific">Porites lobata</name>
    <dbReference type="NCBI Taxonomy" id="104759"/>
    <lineage>
        <taxon>Eukaryota</taxon>
        <taxon>Metazoa</taxon>
        <taxon>Cnidaria</taxon>
        <taxon>Anthozoa</taxon>
        <taxon>Hexacorallia</taxon>
        <taxon>Scleractinia</taxon>
        <taxon>Fungiina</taxon>
        <taxon>Poritidae</taxon>
        <taxon>Porites</taxon>
    </lineage>
</organism>
<reference evidence="1 2" key="1">
    <citation type="submission" date="2022-05" db="EMBL/GenBank/DDBJ databases">
        <authorList>
            <consortium name="Genoscope - CEA"/>
            <person name="William W."/>
        </authorList>
    </citation>
    <scope>NUCLEOTIDE SEQUENCE [LARGE SCALE GENOMIC DNA]</scope>
</reference>
<name>A0ABN8QTG4_9CNID</name>
<accession>A0ABN8QTG4</accession>